<evidence type="ECO:0000259" key="5">
    <source>
        <dbReference type="Pfam" id="PF14873"/>
    </source>
</evidence>
<gene>
    <name evidence="6" type="ORF">J4N46_10105</name>
</gene>
<proteinExistence type="inferred from homology"/>
<dbReference type="Pfam" id="PF14873">
    <property type="entry name" value="BNR_assoc_N"/>
    <property type="match status" value="1"/>
</dbReference>
<dbReference type="PANTHER" id="PTHR10628:SF30">
    <property type="entry name" value="EXO-ALPHA-SIALIDASE"/>
    <property type="match status" value="1"/>
</dbReference>
<comment type="similarity">
    <text evidence="2">Belongs to the glycosyl hydrolase 33 family.</text>
</comment>
<evidence type="ECO:0000256" key="1">
    <source>
        <dbReference type="ARBA" id="ARBA00000427"/>
    </source>
</evidence>
<dbReference type="Proteomes" id="UP000681610">
    <property type="component" value="Unassembled WGS sequence"/>
</dbReference>
<keyword evidence="6" id="KW-0378">Hydrolase</keyword>
<accession>A0ABS3PZJ2</accession>
<dbReference type="CDD" id="cd15482">
    <property type="entry name" value="Sialidase_non-viral"/>
    <property type="match status" value="1"/>
</dbReference>
<evidence type="ECO:0000256" key="3">
    <source>
        <dbReference type="ARBA" id="ARBA00012733"/>
    </source>
</evidence>
<feature type="domain" description="Sialidase" evidence="4">
    <location>
        <begin position="172"/>
        <end position="470"/>
    </location>
</feature>
<dbReference type="InterPro" id="IPR011040">
    <property type="entry name" value="Sialidase"/>
</dbReference>
<dbReference type="Gene3D" id="2.120.10.10">
    <property type="match status" value="1"/>
</dbReference>
<reference evidence="6 7" key="1">
    <citation type="submission" date="2021-03" db="EMBL/GenBank/DDBJ databases">
        <title>Isolation and description of Capnocytophaga bilenii sp. nov., a novel Capnocytophaga species, isolated from a gingivitis subject.</title>
        <authorList>
            <person name="Antezack A."/>
            <person name="Monnet-Corti V."/>
            <person name="La Scola B."/>
        </authorList>
    </citation>
    <scope>NUCLEOTIDE SEQUENCE [LARGE SCALE GENOMIC DNA]</scope>
    <source>
        <strain evidence="6 7">Marseille-Q4570</strain>
    </source>
</reference>
<comment type="caution">
    <text evidence="6">The sequence shown here is derived from an EMBL/GenBank/DDBJ whole genome shotgun (WGS) entry which is preliminary data.</text>
</comment>
<dbReference type="InterPro" id="IPR029456">
    <property type="entry name" value="Sialidase_N"/>
</dbReference>
<dbReference type="InterPro" id="IPR036278">
    <property type="entry name" value="Sialidase_sf"/>
</dbReference>
<dbReference type="GO" id="GO:0004308">
    <property type="term" value="F:exo-alpha-sialidase activity"/>
    <property type="evidence" value="ECO:0007669"/>
    <property type="project" value="UniProtKB-EC"/>
</dbReference>
<dbReference type="EC" id="3.2.1.18" evidence="3"/>
<comment type="catalytic activity">
    <reaction evidence="1">
        <text>Hydrolysis of alpha-(2-&gt;3)-, alpha-(2-&gt;6)-, alpha-(2-&gt;8)- glycosidic linkages of terminal sialic acid residues in oligosaccharides, glycoproteins, glycolipids, colominic acid and synthetic substrates.</text>
        <dbReference type="EC" id="3.2.1.18"/>
    </reaction>
</comment>
<feature type="domain" description="Sialidase N-terminal" evidence="5">
    <location>
        <begin position="20"/>
        <end position="97"/>
    </location>
</feature>
<protein>
    <recommendedName>
        <fullName evidence="3">exo-alpha-sialidase</fullName>
        <ecNumber evidence="3">3.2.1.18</ecNumber>
    </recommendedName>
</protein>
<dbReference type="Gene3D" id="2.60.40.1290">
    <property type="match status" value="1"/>
</dbReference>
<dbReference type="InterPro" id="IPR026856">
    <property type="entry name" value="Sialidase_fam"/>
</dbReference>
<evidence type="ECO:0000313" key="7">
    <source>
        <dbReference type="Proteomes" id="UP000681610"/>
    </source>
</evidence>
<dbReference type="PANTHER" id="PTHR10628">
    <property type="entry name" value="SIALIDASE"/>
    <property type="match status" value="1"/>
</dbReference>
<name>A0ABS3PZJ2_9FLAO</name>
<evidence type="ECO:0000259" key="4">
    <source>
        <dbReference type="Pfam" id="PF13859"/>
    </source>
</evidence>
<evidence type="ECO:0000256" key="2">
    <source>
        <dbReference type="ARBA" id="ARBA00009348"/>
    </source>
</evidence>
<keyword evidence="7" id="KW-1185">Reference proteome</keyword>
<dbReference type="SUPFAM" id="SSF50939">
    <property type="entry name" value="Sialidases"/>
    <property type="match status" value="1"/>
</dbReference>
<keyword evidence="6" id="KW-0326">Glycosidase</keyword>
<dbReference type="RefSeq" id="WP_208059185.1">
    <property type="nucleotide sequence ID" value="NZ_JAGDYP010000008.1"/>
</dbReference>
<dbReference type="Pfam" id="PF13859">
    <property type="entry name" value="BNR_3"/>
    <property type="match status" value="1"/>
</dbReference>
<organism evidence="6 7">
    <name type="scientific">Capnocytophaga bilenii</name>
    <dbReference type="NCBI Taxonomy" id="2819369"/>
    <lineage>
        <taxon>Bacteria</taxon>
        <taxon>Pseudomonadati</taxon>
        <taxon>Bacteroidota</taxon>
        <taxon>Flavobacteriia</taxon>
        <taxon>Flavobacteriales</taxon>
        <taxon>Flavobacteriaceae</taxon>
        <taxon>Capnocytophaga</taxon>
    </lineage>
</organism>
<evidence type="ECO:0000313" key="6">
    <source>
        <dbReference type="EMBL" id="MBO1884751.1"/>
    </source>
</evidence>
<dbReference type="EMBL" id="JAGDYP010000008">
    <property type="protein sequence ID" value="MBO1884751.1"/>
    <property type="molecule type" value="Genomic_DNA"/>
</dbReference>
<sequence>MKRLLILLSIGLVAMGYGQQKMKFSQPQMPLATDKENVLTTFVLPIEKGTTLQQLTLSFKSKKRLLDLAQVAVYVGTRDKKENATLFAKTQKLSHKVVLKGDYKLLAKDSLHVWITAHTIAKPELLNKVLLTGVEAKTSATNFRLRNTSKEGQRFAITLRKPKQDGVACYRIPGLVTTPKGTLIAIYDNRYNNCKDLQEDINIGMSRSTDGGHTWEPMKEIVDMGRWGNLPEELNGVGDAAVLVDEQKNTIWVICLWQHGLDTKTYSWWGSKQGLSPEETGQLLVVKSEDDGLTWSKPVNITSQVKRPEWRLFFQGPGSGIMMKDGTLVFAGQFKDENQVPHSTIIYSKDHGATWQVGTGAKTHTTEAQVVELEDGSLMLNMRDDRNRTNYELSDDYHGRSVAITTDMGATWKEHPTSRLGLVEPNCMASIIRYRGKGGKPYLLFSNPANATQRTDLSIKVSDDEGKSWDKLPQTVLYEAAGLGYSCLTVVDKKTIAILYEGADGELYFQKIPVKQLLKKRK</sequence>